<reference evidence="3 4" key="1">
    <citation type="submission" date="2012-05" db="EMBL/GenBank/DDBJ databases">
        <title>The Genome Sequence of Sutterella wadsworthensis 2_1_59BFAA.</title>
        <authorList>
            <consortium name="The Broad Institute Genome Sequencing Platform"/>
            <person name="Earl A."/>
            <person name="Ward D."/>
            <person name="Feldgarden M."/>
            <person name="Gevers D."/>
            <person name="Daigneault M."/>
            <person name="Strauss J."/>
            <person name="Allen-Vercoe E."/>
            <person name="Walker B."/>
            <person name="Young S.K."/>
            <person name="Zeng Q."/>
            <person name="Gargeya S."/>
            <person name="Fitzgerald M."/>
            <person name="Haas B."/>
            <person name="Abouelleil A."/>
            <person name="Alvarado L."/>
            <person name="Arachchi H.M."/>
            <person name="Berlin A.M."/>
            <person name="Chapman S.B."/>
            <person name="Goldberg J."/>
            <person name="Griggs A."/>
            <person name="Gujja S."/>
            <person name="Hansen M."/>
            <person name="Howarth C."/>
            <person name="Imamovic A."/>
            <person name="Larimer J."/>
            <person name="McCowen C."/>
            <person name="Montmayeur A."/>
            <person name="Murphy C."/>
            <person name="Neiman D."/>
            <person name="Pearson M."/>
            <person name="Priest M."/>
            <person name="Roberts A."/>
            <person name="Saif S."/>
            <person name="Shea T."/>
            <person name="Sisk P."/>
            <person name="Sykes S."/>
            <person name="Wortman J."/>
            <person name="Nusbaum C."/>
            <person name="Birren B."/>
        </authorList>
    </citation>
    <scope>NUCLEOTIDE SEQUENCE [LARGE SCALE GENOMIC DNA]</scope>
    <source>
        <strain evidence="3 4">2_1_59BFAA</strain>
    </source>
</reference>
<dbReference type="EMBL" id="ADMG01000034">
    <property type="protein sequence ID" value="EKB30939.1"/>
    <property type="molecule type" value="Genomic_DNA"/>
</dbReference>
<keyword evidence="1" id="KW-0238">DNA-binding</keyword>
<keyword evidence="4" id="KW-1185">Reference proteome</keyword>
<evidence type="ECO:0000256" key="1">
    <source>
        <dbReference type="ARBA" id="ARBA00023125"/>
    </source>
</evidence>
<sequence>MRQCEYKAKHEGRIFAKIGTFYPSSKTCSACGHKLKDLSLATRSWTCPYCGAHHDRDLNASLNIKQEGIRMLKAAGMTVLRS</sequence>
<comment type="caution">
    <text evidence="3">The sequence shown here is derived from an EMBL/GenBank/DDBJ whole genome shotgun (WGS) entry which is preliminary data.</text>
</comment>
<dbReference type="STRING" id="742823.HMPREF9465_01453"/>
<gene>
    <name evidence="3" type="ORF">HMPREF9465_01453</name>
</gene>
<evidence type="ECO:0000313" key="3">
    <source>
        <dbReference type="EMBL" id="EKB30939.1"/>
    </source>
</evidence>
<dbReference type="Proteomes" id="UP000005835">
    <property type="component" value="Unassembled WGS sequence"/>
</dbReference>
<protein>
    <recommendedName>
        <fullName evidence="2">Cas12f1-like TNB domain-containing protein</fullName>
    </recommendedName>
</protein>
<proteinExistence type="predicted"/>
<evidence type="ECO:0000259" key="2">
    <source>
        <dbReference type="Pfam" id="PF07282"/>
    </source>
</evidence>
<dbReference type="eggNOG" id="COG0675">
    <property type="taxonomic scope" value="Bacteria"/>
</dbReference>
<accession>K1KGU7</accession>
<dbReference type="HOGENOM" id="CLU_032903_10_4_4"/>
<dbReference type="Pfam" id="PF07282">
    <property type="entry name" value="Cas12f1-like_TNB"/>
    <property type="match status" value="1"/>
</dbReference>
<organism evidence="3 4">
    <name type="scientific">Sutterella wadsworthensis 2_1_59BFAA</name>
    <dbReference type="NCBI Taxonomy" id="742823"/>
    <lineage>
        <taxon>Bacteria</taxon>
        <taxon>Pseudomonadati</taxon>
        <taxon>Pseudomonadota</taxon>
        <taxon>Betaproteobacteria</taxon>
        <taxon>Burkholderiales</taxon>
        <taxon>Sutterellaceae</taxon>
        <taxon>Sutterella</taxon>
    </lineage>
</organism>
<feature type="domain" description="Cas12f1-like TNB" evidence="2">
    <location>
        <begin position="2"/>
        <end position="64"/>
    </location>
</feature>
<dbReference type="GO" id="GO:0003677">
    <property type="term" value="F:DNA binding"/>
    <property type="evidence" value="ECO:0007669"/>
    <property type="project" value="UniProtKB-KW"/>
</dbReference>
<name>K1KGU7_9BURK</name>
<dbReference type="InterPro" id="IPR010095">
    <property type="entry name" value="Cas12f1-like_TNB"/>
</dbReference>
<evidence type="ECO:0000313" key="4">
    <source>
        <dbReference type="Proteomes" id="UP000005835"/>
    </source>
</evidence>
<dbReference type="AlphaFoldDB" id="K1KGU7"/>
<dbReference type="PATRIC" id="fig|742823.3.peg.1446"/>